<evidence type="ECO:0000313" key="2">
    <source>
        <dbReference type="EMBL" id="WSE34152.1"/>
    </source>
</evidence>
<accession>A0ABZ1IID3</accession>
<sequence>MNRSVFDDPITLEVVWGRLVTLADEMQTVLRRTAFSTVVSTGNDLGCEIMDARAWSVAHAVTSNPTFNLTLPHLTAVLLRTFPAETLREGDVLFTNDPWIGAGHLPDVAVVTPFFKHGKVVGFAGSIAHVSDIGGLLNQSEARSVYEEGVYFPPLKLYDAGVRNEAVFATLRGSVRAPELVIGDINAIVTANSVAAAHTVDLLDEYGLDDLQQLSDAVQARAEKAMRATVEALPDGTYPFELTFDELDGSMTLGVELVVAGSELLVDYVRVPPQHPHGGINSTLTFTTARTTYALNCLLTPQIPSNQGLFRPITVRAPEGSVLNPVYPASVNDRTKVGWHVIPLVQGALAGVLSIPAAGGFKSSLRLIGTGPHDVAVSSLAFAGGGLGANPAGDGVDAICYPTSSSSIPVEIYETTTGARVTRKELAPGTAGAGRFRGGHGQLVTLLAPEDTEHRLTLAAGCHQQSHPPFGLTGGAAARPTEVSLDGVVVPVSETAARLGALPFDRTAPTVTLRTAGGGGHGSPAERPAHLVLRDVRDELLTPEEALAVYGVTVDLEELTATRSPEHAAS</sequence>
<organism evidence="2 3">
    <name type="scientific">Amycolatopsis rhabdoformis</name>
    <dbReference type="NCBI Taxonomy" id="1448059"/>
    <lineage>
        <taxon>Bacteria</taxon>
        <taxon>Bacillati</taxon>
        <taxon>Actinomycetota</taxon>
        <taxon>Actinomycetes</taxon>
        <taxon>Pseudonocardiales</taxon>
        <taxon>Pseudonocardiaceae</taxon>
        <taxon>Amycolatopsis</taxon>
    </lineage>
</organism>
<keyword evidence="3" id="KW-1185">Reference proteome</keyword>
<dbReference type="PANTHER" id="PTHR11365">
    <property type="entry name" value="5-OXOPROLINASE RELATED"/>
    <property type="match status" value="1"/>
</dbReference>
<dbReference type="InterPro" id="IPR045079">
    <property type="entry name" value="Oxoprolinase-like"/>
</dbReference>
<dbReference type="RefSeq" id="WP_326836949.1">
    <property type="nucleotide sequence ID" value="NZ_CP142149.1"/>
</dbReference>
<dbReference type="PANTHER" id="PTHR11365:SF23">
    <property type="entry name" value="HYPOTHETICAL 5-OXOPROLINASE (EUROFUNG)-RELATED"/>
    <property type="match status" value="1"/>
</dbReference>
<name>A0ABZ1IID3_9PSEU</name>
<feature type="domain" description="Hydantoinase B/oxoprolinase" evidence="1">
    <location>
        <begin position="8"/>
        <end position="524"/>
    </location>
</feature>
<protein>
    <submittedName>
        <fullName evidence="2">Hydantoinase B/oxoprolinase family protein</fullName>
    </submittedName>
</protein>
<dbReference type="EMBL" id="CP142149">
    <property type="protein sequence ID" value="WSE34152.1"/>
    <property type="molecule type" value="Genomic_DNA"/>
</dbReference>
<gene>
    <name evidence="2" type="ORF">VSH64_18955</name>
</gene>
<dbReference type="Proteomes" id="UP001330812">
    <property type="component" value="Chromosome"/>
</dbReference>
<dbReference type="Pfam" id="PF02538">
    <property type="entry name" value="Hydantoinase_B"/>
    <property type="match status" value="1"/>
</dbReference>
<proteinExistence type="predicted"/>
<evidence type="ECO:0000259" key="1">
    <source>
        <dbReference type="Pfam" id="PF02538"/>
    </source>
</evidence>
<reference evidence="2 3" key="1">
    <citation type="journal article" date="2015" name="Int. J. Syst. Evol. Microbiol.">
        <title>Amycolatopsis rhabdoformis sp. nov., an actinomycete isolated from a tropical forest soil.</title>
        <authorList>
            <person name="Souza W.R."/>
            <person name="Silva R.E."/>
            <person name="Goodfellow M."/>
            <person name="Busarakam K."/>
            <person name="Figueiro F.S."/>
            <person name="Ferreira D."/>
            <person name="Rodrigues-Filho E."/>
            <person name="Moraes L.A.B."/>
            <person name="Zucchi T.D."/>
        </authorList>
    </citation>
    <scope>NUCLEOTIDE SEQUENCE [LARGE SCALE GENOMIC DNA]</scope>
    <source>
        <strain evidence="2 3">NCIMB 14900</strain>
    </source>
</reference>
<dbReference type="InterPro" id="IPR003692">
    <property type="entry name" value="Hydantoinase_B"/>
</dbReference>
<evidence type="ECO:0000313" key="3">
    <source>
        <dbReference type="Proteomes" id="UP001330812"/>
    </source>
</evidence>